<sequence length="419" mass="46374">MLRRLLNLTGPLSILLVMAGCTGGEHQTQSSSSHASPADKIQAIDTSLTIASAIEAYDIDGDGDLDIISVGTTGEAMYWYEQLDGGEFREHLIAENMNEAYDIDVVDFDQDGDADIVAVQDQTVLMLFLNTAGSNASPIFEEKVITTSSFNCYEFCEIAIFDMDQNGIQDILLCTGQDCLRYLFDDIANMQYRSAGAIQFNGAFVANLEPQDVNQDGYLDLTYSLRAVNELTVIPNNEDGTMDFSRRQILPMDFGYCAAHFDDINQDGIIDVALGSDLIIRNSAENSFFNTSMEILSFQYPLIDQGVAAHPHDGSAKAVDIDSDGDKDIIVGSKYGWYLYYENTTTEEFAVEIAPYGAKYFFYQPVTTGQPFNVSRPVQIQDINQNGLPDILINQVVDGQILWADLAYLHKNPMLLVEP</sequence>
<evidence type="ECO:0000256" key="1">
    <source>
        <dbReference type="ARBA" id="ARBA00022729"/>
    </source>
</evidence>
<dbReference type="InterPro" id="IPR028994">
    <property type="entry name" value="Integrin_alpha_N"/>
</dbReference>
<dbReference type="Gene3D" id="2.130.10.130">
    <property type="entry name" value="Integrin alpha, N-terminal"/>
    <property type="match status" value="2"/>
</dbReference>
<dbReference type="PROSITE" id="PS51257">
    <property type="entry name" value="PROKAR_LIPOPROTEIN"/>
    <property type="match status" value="1"/>
</dbReference>
<evidence type="ECO:0000313" key="3">
    <source>
        <dbReference type="EMBL" id="BCD99666.1"/>
    </source>
</evidence>
<evidence type="ECO:0008006" key="5">
    <source>
        <dbReference type="Google" id="ProtNLM"/>
    </source>
</evidence>
<dbReference type="AlphaFoldDB" id="A0AAN1WL51"/>
<evidence type="ECO:0000313" key="4">
    <source>
        <dbReference type="Proteomes" id="UP001320119"/>
    </source>
</evidence>
<organism evidence="3 4">
    <name type="scientific">Marinagarivorans cellulosilyticus</name>
    <dbReference type="NCBI Taxonomy" id="2721545"/>
    <lineage>
        <taxon>Bacteria</taxon>
        <taxon>Pseudomonadati</taxon>
        <taxon>Pseudomonadota</taxon>
        <taxon>Gammaproteobacteria</taxon>
        <taxon>Cellvibrionales</taxon>
        <taxon>Cellvibrionaceae</taxon>
        <taxon>Marinagarivorans</taxon>
    </lineage>
</organism>
<dbReference type="Proteomes" id="UP001320119">
    <property type="component" value="Chromosome"/>
</dbReference>
<feature type="signal peptide" evidence="2">
    <location>
        <begin position="1"/>
        <end position="19"/>
    </location>
</feature>
<gene>
    <name evidence="3" type="ORF">MARGE09_P3868</name>
</gene>
<evidence type="ECO:0000256" key="2">
    <source>
        <dbReference type="SAM" id="SignalP"/>
    </source>
</evidence>
<accession>A0AAN1WL51</accession>
<name>A0AAN1WL51_9GAMM</name>
<dbReference type="KEGG" id="marq:MARGE09_P3868"/>
<dbReference type="PANTHER" id="PTHR44103:SF1">
    <property type="entry name" value="PROPROTEIN CONVERTASE P"/>
    <property type="match status" value="1"/>
</dbReference>
<feature type="chain" id="PRO_5042966738" description="VCBS repeat-containing protein" evidence="2">
    <location>
        <begin position="20"/>
        <end position="419"/>
    </location>
</feature>
<dbReference type="RefSeq" id="WP_236987422.1">
    <property type="nucleotide sequence ID" value="NZ_AP023086.1"/>
</dbReference>
<dbReference type="PANTHER" id="PTHR44103">
    <property type="entry name" value="PROPROTEIN CONVERTASE P"/>
    <property type="match status" value="1"/>
</dbReference>
<keyword evidence="4" id="KW-1185">Reference proteome</keyword>
<proteinExistence type="predicted"/>
<dbReference type="SUPFAM" id="SSF69318">
    <property type="entry name" value="Integrin alpha N-terminal domain"/>
    <property type="match status" value="2"/>
</dbReference>
<protein>
    <recommendedName>
        <fullName evidence="5">VCBS repeat-containing protein</fullName>
    </recommendedName>
</protein>
<dbReference type="InterPro" id="IPR013517">
    <property type="entry name" value="FG-GAP"/>
</dbReference>
<keyword evidence="1 2" id="KW-0732">Signal</keyword>
<reference evidence="3 4" key="1">
    <citation type="journal article" date="2022" name="IScience">
        <title>An ultrasensitive nanofiber-based assay for enzymatic hydrolysis and deep-sea microbial degradation of cellulose.</title>
        <authorList>
            <person name="Tsudome M."/>
            <person name="Tachioka M."/>
            <person name="Miyazaki M."/>
            <person name="Uchimura K."/>
            <person name="Tsuda M."/>
            <person name="Takaki Y."/>
            <person name="Deguchi S."/>
        </authorList>
    </citation>
    <scope>NUCLEOTIDE SEQUENCE [LARGE SCALE GENOMIC DNA]</scope>
    <source>
        <strain evidence="3 4">GE09</strain>
    </source>
</reference>
<dbReference type="Pfam" id="PF13517">
    <property type="entry name" value="FG-GAP_3"/>
    <property type="match status" value="2"/>
</dbReference>
<dbReference type="EMBL" id="AP023086">
    <property type="protein sequence ID" value="BCD99666.1"/>
    <property type="molecule type" value="Genomic_DNA"/>
</dbReference>